<gene>
    <name evidence="13 15" type="primary">lolB</name>
    <name evidence="15" type="ORF">FKV25_11085</name>
</gene>
<evidence type="ECO:0000256" key="3">
    <source>
        <dbReference type="ARBA" id="ARBA00011245"/>
    </source>
</evidence>
<keyword evidence="6 13" id="KW-0732">Signal</keyword>
<keyword evidence="7 13" id="KW-0653">Protein transport</keyword>
<dbReference type="GO" id="GO:0015031">
    <property type="term" value="P:protein transport"/>
    <property type="evidence" value="ECO:0007669"/>
    <property type="project" value="UniProtKB-KW"/>
</dbReference>
<evidence type="ECO:0000256" key="12">
    <source>
        <dbReference type="ARBA" id="ARBA00023288"/>
    </source>
</evidence>
<keyword evidence="10 13" id="KW-0143">Chaperone</keyword>
<evidence type="ECO:0000256" key="14">
    <source>
        <dbReference type="SAM" id="SignalP"/>
    </source>
</evidence>
<reference evidence="15 16" key="1">
    <citation type="submission" date="2019-06" db="EMBL/GenBank/DDBJ databases">
        <title>Lysobacter alkalisoli sp. nov. isolated from saline soil.</title>
        <authorList>
            <person name="Sun J.-Q."/>
            <person name="Xu L."/>
        </authorList>
    </citation>
    <scope>NUCLEOTIDE SEQUENCE [LARGE SCALE GENOMIC DNA]</scope>
    <source>
        <strain evidence="15 16">JCM 31130</strain>
    </source>
</reference>
<keyword evidence="9 13" id="KW-0564">Palmitate</keyword>
<dbReference type="HAMAP" id="MF_00233">
    <property type="entry name" value="LolB"/>
    <property type="match status" value="1"/>
</dbReference>
<evidence type="ECO:0000256" key="13">
    <source>
        <dbReference type="HAMAP-Rule" id="MF_00233"/>
    </source>
</evidence>
<dbReference type="EMBL" id="VICE01000103">
    <property type="protein sequence ID" value="TQD42944.1"/>
    <property type="molecule type" value="Genomic_DNA"/>
</dbReference>
<name>A0A508A3A0_9GAMM</name>
<evidence type="ECO:0000256" key="7">
    <source>
        <dbReference type="ARBA" id="ARBA00022927"/>
    </source>
</evidence>
<accession>A0A508A3A0</accession>
<dbReference type="GO" id="GO:0009279">
    <property type="term" value="C:cell outer membrane"/>
    <property type="evidence" value="ECO:0007669"/>
    <property type="project" value="UniProtKB-SubCell"/>
</dbReference>
<comment type="subcellular location">
    <subcellularLocation>
        <location evidence="1 13">Cell outer membrane</location>
        <topology evidence="1 13">Lipid-anchor</topology>
    </subcellularLocation>
</comment>
<feature type="chain" id="PRO_5021332555" description="Outer-membrane lipoprotein LolB" evidence="14">
    <location>
        <begin position="22"/>
        <end position="219"/>
    </location>
</feature>
<comment type="similarity">
    <text evidence="2 13">Belongs to the LolB family.</text>
</comment>
<dbReference type="AlphaFoldDB" id="A0A508A3A0"/>
<feature type="signal peptide" evidence="14">
    <location>
        <begin position="1"/>
        <end position="21"/>
    </location>
</feature>
<dbReference type="Gene3D" id="2.50.20.10">
    <property type="entry name" value="Lipoprotein localisation LolA/LolB/LppX"/>
    <property type="match status" value="1"/>
</dbReference>
<dbReference type="CDD" id="cd16326">
    <property type="entry name" value="LolB"/>
    <property type="match status" value="1"/>
</dbReference>
<evidence type="ECO:0000256" key="2">
    <source>
        <dbReference type="ARBA" id="ARBA00009696"/>
    </source>
</evidence>
<dbReference type="Pfam" id="PF03550">
    <property type="entry name" value="LolB"/>
    <property type="match status" value="1"/>
</dbReference>
<keyword evidence="8 13" id="KW-0472">Membrane</keyword>
<dbReference type="InterPro" id="IPR004565">
    <property type="entry name" value="OM_lipoprot_LolB"/>
</dbReference>
<dbReference type="NCBIfam" id="TIGR00548">
    <property type="entry name" value="lolB"/>
    <property type="match status" value="1"/>
</dbReference>
<evidence type="ECO:0000256" key="11">
    <source>
        <dbReference type="ARBA" id="ARBA00023237"/>
    </source>
</evidence>
<keyword evidence="5 13" id="KW-0813">Transport</keyword>
<keyword evidence="11 13" id="KW-0998">Cell outer membrane</keyword>
<dbReference type="PROSITE" id="PS51257">
    <property type="entry name" value="PROKAR_LIPOPROTEIN"/>
    <property type="match status" value="1"/>
</dbReference>
<dbReference type="OrthoDB" id="9797618at2"/>
<dbReference type="Proteomes" id="UP000318212">
    <property type="component" value="Unassembled WGS sequence"/>
</dbReference>
<dbReference type="InterPro" id="IPR029046">
    <property type="entry name" value="LolA/LolB/LppX"/>
</dbReference>
<evidence type="ECO:0000256" key="1">
    <source>
        <dbReference type="ARBA" id="ARBA00004459"/>
    </source>
</evidence>
<comment type="subunit">
    <text evidence="3 13">Monomer.</text>
</comment>
<proteinExistence type="inferred from homology"/>
<evidence type="ECO:0000256" key="5">
    <source>
        <dbReference type="ARBA" id="ARBA00022448"/>
    </source>
</evidence>
<keyword evidence="12 13" id="KW-0449">Lipoprotein</keyword>
<evidence type="ECO:0000256" key="4">
    <source>
        <dbReference type="ARBA" id="ARBA00016202"/>
    </source>
</evidence>
<keyword evidence="16" id="KW-1185">Reference proteome</keyword>
<evidence type="ECO:0000256" key="10">
    <source>
        <dbReference type="ARBA" id="ARBA00023186"/>
    </source>
</evidence>
<organism evidence="15 16">
    <name type="scientific">Marilutibacter aestuarii</name>
    <dbReference type="NCBI Taxonomy" id="1706195"/>
    <lineage>
        <taxon>Bacteria</taxon>
        <taxon>Pseudomonadati</taxon>
        <taxon>Pseudomonadota</taxon>
        <taxon>Gammaproteobacteria</taxon>
        <taxon>Lysobacterales</taxon>
        <taxon>Lysobacteraceae</taxon>
        <taxon>Marilutibacter</taxon>
    </lineage>
</organism>
<comment type="function">
    <text evidence="13">Plays a critical role in the incorporation of lipoproteins in the outer membrane after they are released by the LolA protein.</text>
</comment>
<dbReference type="SUPFAM" id="SSF89392">
    <property type="entry name" value="Prokaryotic lipoproteins and lipoprotein localization factors"/>
    <property type="match status" value="1"/>
</dbReference>
<sequence length="219" mass="22963">MRPRLLCAAALAALLSACATAPAPRSLPPAQRAQAEARLDAREAALRPVSDWSMSGRVAVSIGRDGGSGRLEWRQRADGYTAELSAPITRQGWRLSAGPAGARLEGLEGGPRTGSDAAALLREATGWYLPMSALADWARGLRAASAGPAQVEFDAAGRLAVLQQDGWQIRYEWPDAASGGGVELPRRIDARHGDGDREARVKLMVDDWQGASGDAAAGG</sequence>
<evidence type="ECO:0000313" key="15">
    <source>
        <dbReference type="EMBL" id="TQD42944.1"/>
    </source>
</evidence>
<evidence type="ECO:0000256" key="8">
    <source>
        <dbReference type="ARBA" id="ARBA00023136"/>
    </source>
</evidence>
<evidence type="ECO:0000256" key="6">
    <source>
        <dbReference type="ARBA" id="ARBA00022729"/>
    </source>
</evidence>
<protein>
    <recommendedName>
        <fullName evidence="4 13">Outer-membrane lipoprotein LolB</fullName>
    </recommendedName>
</protein>
<dbReference type="GO" id="GO:0044874">
    <property type="term" value="P:lipoprotein localization to outer membrane"/>
    <property type="evidence" value="ECO:0007669"/>
    <property type="project" value="UniProtKB-UniRule"/>
</dbReference>
<comment type="caution">
    <text evidence="15">The sequence shown here is derived from an EMBL/GenBank/DDBJ whole genome shotgun (WGS) entry which is preliminary data.</text>
</comment>
<evidence type="ECO:0000313" key="16">
    <source>
        <dbReference type="Proteomes" id="UP000318212"/>
    </source>
</evidence>
<evidence type="ECO:0000256" key="9">
    <source>
        <dbReference type="ARBA" id="ARBA00023139"/>
    </source>
</evidence>
<dbReference type="RefSeq" id="WP_141518873.1">
    <property type="nucleotide sequence ID" value="NZ_VICE01000103.1"/>
</dbReference>